<evidence type="ECO:0000313" key="2">
    <source>
        <dbReference type="Proteomes" id="UP000224997"/>
    </source>
</evidence>
<protein>
    <submittedName>
        <fullName evidence="1">Uncharacterized protein</fullName>
    </submittedName>
</protein>
<name>A0A1W5P0Q9_9CAUD</name>
<proteinExistence type="predicted"/>
<sequence length="138" mass="16081">MQHVNLNPKMEKYLNRRHDNQAQRDQERAINIETAKLLTQMFRKFPSKFPCNSMHSSNCISVELADKRCIRVNLAYGLSEDGYNLVMGWTSMIGNFIEQNSIEFNMMRSDMFQCPVDSINIGSLYAILRAQHDLWSTK</sequence>
<organism evidence="1 2">
    <name type="scientific">Cronobacter phage vB_CsaM_leE</name>
    <dbReference type="NCBI Taxonomy" id="1873954"/>
    <lineage>
        <taxon>Viruses</taxon>
        <taxon>Duplodnaviria</taxon>
        <taxon>Heunggongvirae</taxon>
        <taxon>Uroviricota</taxon>
        <taxon>Caudoviricetes</taxon>
        <taxon>Pantevenvirales</taxon>
        <taxon>Straboviridae</taxon>
        <taxon>Pseudotevenvirus</taxon>
        <taxon>Pseudotevenvirus lee</taxon>
    </lineage>
</organism>
<evidence type="ECO:0000313" key="1">
    <source>
        <dbReference type="EMBL" id="AON97183.1"/>
    </source>
</evidence>
<dbReference type="EMBL" id="KX443552">
    <property type="protein sequence ID" value="AON97183.1"/>
    <property type="molecule type" value="Genomic_DNA"/>
</dbReference>
<accession>A0A1W5P0Q9</accession>
<gene>
    <name evidence="1" type="ORF">E_175</name>
</gene>
<dbReference type="Proteomes" id="UP000224997">
    <property type="component" value="Segment"/>
</dbReference>
<reference evidence="1 2" key="1">
    <citation type="journal article" date="2017" name="Int. J. Food Microbiol.">
        <title>Investigating the biocontrol and anti-biofilm potential of a three phage cocktail against Cronobacter sakazakii in different brands of infant formula.</title>
        <authorList>
            <person name="Endersen L."/>
            <person name="Buttimer C."/>
            <person name="Nevin E."/>
            <person name="Coffey A."/>
            <person name="Neve H."/>
            <person name="Oliveira H."/>
            <person name="Lavigne R."/>
            <person name="O'Mahony J."/>
        </authorList>
    </citation>
    <scope>NUCLEOTIDE SEQUENCE [LARGE SCALE GENOMIC DNA]</scope>
</reference>
<keyword evidence="2" id="KW-1185">Reference proteome</keyword>